<dbReference type="CDD" id="cd00207">
    <property type="entry name" value="fer2"/>
    <property type="match status" value="1"/>
</dbReference>
<organism evidence="23 24">
    <name type="scientific">Anopheles epiroticus</name>
    <dbReference type="NCBI Taxonomy" id="199890"/>
    <lineage>
        <taxon>Eukaryota</taxon>
        <taxon>Metazoa</taxon>
        <taxon>Ecdysozoa</taxon>
        <taxon>Arthropoda</taxon>
        <taxon>Hexapoda</taxon>
        <taxon>Insecta</taxon>
        <taxon>Pterygota</taxon>
        <taxon>Neoptera</taxon>
        <taxon>Endopterygota</taxon>
        <taxon>Diptera</taxon>
        <taxon>Nematocera</taxon>
        <taxon>Culicoidea</taxon>
        <taxon>Culicidae</taxon>
        <taxon>Anophelinae</taxon>
        <taxon>Anopheles</taxon>
    </lineage>
</organism>
<feature type="binding site" evidence="20">
    <location>
        <position position="747"/>
    </location>
    <ligand>
        <name>Mo-molybdopterin</name>
        <dbReference type="ChEBI" id="CHEBI:71302"/>
    </ligand>
    <ligandPart>
        <name>Mo</name>
        <dbReference type="ChEBI" id="CHEBI:28685"/>
    </ligandPart>
</feature>
<sequence>MDAEEVRFTINGQQYTVRATTVPVDTSLNTFIRDHAHLKGTKFMCREGGCGACVVTVSGEHPVTQERRSWAANSCLVSIFSCHGKDIVTIEGIGGRKTGTYHPIQRRLAEYGGSQCGYCSPGMVMSMYSLLASRKHDQHADTTAEPALTAAQIEQAFDGNVCRCTGYRPILDAFKSFVHDKDQEPPIVDIEDLVGIKPKAQAGTDTSSRTARCLKFSEGRRWFKVMSLAETFEVLHTIADSEPYMLVNGNTGHGVYRRSDRLKVFIDVSSVEELHQQSIDQELVVGAGFSLAEFIALLERTAEEHLSFTYCMPMAKHVRKVANQPVRNVGTIGGNLMLKHQHPEFPSDLFLLLESVGAKLTVMSSTDDDLLVVSPLDFLQLKMHKCILTSIRLPPHDHVSTTLRSYKIMPVAQNSRAYVNAAFLLKLCPEQKLCTAITICYGGINPSFVHASQTESFLTGKSLFTDGILSQTLTVLERELKPDWVLPDASPSYRKQLALSLFYRFALSVHPSIGKTLRSGTEPIERPLVSTGRQTYDSYPKRWPLTQNIPKLEGLAQCSGEAEFINDMPTLPNELHGALVLSNEVRGRIATIDASDALALPGVKAFFCAQDIPGFNNFMPLEMGFPEVEEIFCSGEVQFAGQVVGMICADSFELANAAVAKVRIEYKPAGNKAILPTVQDVVDALDYSRVSDQPYDRHGARYHLAKEGSNSVSGRFDLRGQYHGPLETQVSLCVPHADSMDVYCATQWLDHVQIAVSQALQVRESTLNLTIRRVGGAYGAKLTRATQIACACAVAAFRTGVPVRMILPLETAMAGSGKRCGSVSEYEASFDGNGRITRLSHTFIHDAGATLNVMLGGITSDMFKNCYRTDYWKLRTKVARTDTPPNTWARAPGSSEGIAMVENIMEHIAHQTGLDPVDVRMANISRENKLHSLLPRFRRQVEYDERKGQIEQFNGENRWHKRGIAIIPMQYPLELNSMKSAVLSVHTDDGTVTIVHGGIEMGQGINTKVAQVAAHLLGIPIEKIVVQPTDSLLNANSNASQHTQATDGVAFAVKRCCEILLERLRPYRTLLRRTAWEEMVRNAALDDVDLQVSFYATPTDMRTYTIWALACGEIDLDVLTGQVLVRRVDILEDVGESLNPGIDVGQIEGAFVMGLGYYLTEALVYDPKNGALLSNRTWNYKIPGHRDIPADFRVSFLSKSSNTGGVLRSKSTGEPAFSLSPVVVYAVRNALRSARRDAGLPDIWLDMGSGMTPEKIFGLLENSIEQYKYE</sequence>
<feature type="binding site" evidence="20">
    <location>
        <position position="53"/>
    </location>
    <ligand>
        <name>[2Fe-2S] cluster</name>
        <dbReference type="ChEBI" id="CHEBI:190135"/>
        <label>1</label>
    </ligand>
</feature>
<dbReference type="FunFam" id="3.30.365.10:FF:000008">
    <property type="entry name" value="Aldehyde oxidase1"/>
    <property type="match status" value="1"/>
</dbReference>
<keyword evidence="24" id="KW-1185">Reference proteome</keyword>
<dbReference type="InterPro" id="IPR001041">
    <property type="entry name" value="2Fe-2S_ferredoxin-type"/>
</dbReference>
<reference evidence="24" key="1">
    <citation type="submission" date="2013-03" db="EMBL/GenBank/DDBJ databases">
        <title>The Genome Sequence of Anopheles epiroticus epiroticus2.</title>
        <authorList>
            <consortium name="The Broad Institute Genomics Platform"/>
            <person name="Neafsey D.E."/>
            <person name="Howell P."/>
            <person name="Walker B."/>
            <person name="Young S.K."/>
            <person name="Zeng Q."/>
            <person name="Gargeya S."/>
            <person name="Fitzgerald M."/>
            <person name="Haas B."/>
            <person name="Abouelleil A."/>
            <person name="Allen A.W."/>
            <person name="Alvarado L."/>
            <person name="Arachchi H.M."/>
            <person name="Berlin A.M."/>
            <person name="Chapman S.B."/>
            <person name="Gainer-Dewar J."/>
            <person name="Goldberg J."/>
            <person name="Griggs A."/>
            <person name="Gujja S."/>
            <person name="Hansen M."/>
            <person name="Howarth C."/>
            <person name="Imamovic A."/>
            <person name="Ireland A."/>
            <person name="Larimer J."/>
            <person name="McCowan C."/>
            <person name="Murphy C."/>
            <person name="Pearson M."/>
            <person name="Poon T.W."/>
            <person name="Priest M."/>
            <person name="Roberts A."/>
            <person name="Saif S."/>
            <person name="Shea T."/>
            <person name="Sisk P."/>
            <person name="Sykes S."/>
            <person name="Wortman J."/>
            <person name="Nusbaum C."/>
            <person name="Birren B."/>
        </authorList>
    </citation>
    <scope>NUCLEOTIDE SEQUENCE [LARGE SCALE GENOMIC DNA]</scope>
    <source>
        <strain evidence="24">Epiroticus2</strain>
    </source>
</reference>
<dbReference type="InterPro" id="IPR006058">
    <property type="entry name" value="2Fe2S_fd_BS"/>
</dbReference>
<dbReference type="Pfam" id="PF01799">
    <property type="entry name" value="Fer2_2"/>
    <property type="match status" value="1"/>
</dbReference>
<evidence type="ECO:0000259" key="22">
    <source>
        <dbReference type="PROSITE" id="PS51387"/>
    </source>
</evidence>
<dbReference type="PANTHER" id="PTHR11908:SF132">
    <property type="entry name" value="ALDEHYDE OXIDASE 1-RELATED"/>
    <property type="match status" value="1"/>
</dbReference>
<dbReference type="AlphaFoldDB" id="A0A182PHL5"/>
<dbReference type="Gene3D" id="3.90.1170.50">
    <property type="entry name" value="Aldehyde oxidase/xanthine dehydrogenase, a/b hammerhead"/>
    <property type="match status" value="1"/>
</dbReference>
<dbReference type="GO" id="GO:0051537">
    <property type="term" value="F:2 iron, 2 sulfur cluster binding"/>
    <property type="evidence" value="ECO:0007669"/>
    <property type="project" value="UniProtKB-KW"/>
</dbReference>
<dbReference type="Pfam" id="PF02738">
    <property type="entry name" value="MoCoBD_1"/>
    <property type="match status" value="1"/>
</dbReference>
<feature type="binding site" evidence="20">
    <location>
        <position position="116"/>
    </location>
    <ligand>
        <name>[2Fe-2S] cluster</name>
        <dbReference type="ChEBI" id="CHEBI:190135"/>
        <label>2</label>
    </ligand>
</feature>
<evidence type="ECO:0000256" key="11">
    <source>
        <dbReference type="ARBA" id="ARBA00023004"/>
    </source>
</evidence>
<evidence type="ECO:0000256" key="19">
    <source>
        <dbReference type="PIRSR" id="PIRSR000127-2"/>
    </source>
</evidence>
<feature type="binding site" evidence="20">
    <location>
        <position position="119"/>
    </location>
    <ligand>
        <name>[2Fe-2S] cluster</name>
        <dbReference type="ChEBI" id="CHEBI:190135"/>
        <label>2</label>
    </ligand>
</feature>
<dbReference type="PROSITE" id="PS51085">
    <property type="entry name" value="2FE2S_FER_2"/>
    <property type="match status" value="1"/>
</dbReference>
<evidence type="ECO:0000256" key="18">
    <source>
        <dbReference type="PIRSR" id="PIRSR000127-1"/>
    </source>
</evidence>
<keyword evidence="10" id="KW-0560">Oxidoreductase</keyword>
<dbReference type="SUPFAM" id="SSF56176">
    <property type="entry name" value="FAD-binding/transporter-associated domain-like"/>
    <property type="match status" value="1"/>
</dbReference>
<dbReference type="Pfam" id="PF01315">
    <property type="entry name" value="Ald_Xan_dh_C"/>
    <property type="match status" value="1"/>
</dbReference>
<evidence type="ECO:0000256" key="10">
    <source>
        <dbReference type="ARBA" id="ARBA00023002"/>
    </source>
</evidence>
<keyword evidence="7 20" id="KW-0001">2Fe-2S</keyword>
<keyword evidence="14" id="KW-0576">Peroxisome</keyword>
<dbReference type="GO" id="GO:0050302">
    <property type="term" value="F:indole-3-acetaldehyde oxidase activity"/>
    <property type="evidence" value="ECO:0007669"/>
    <property type="project" value="UniProtKB-EC"/>
</dbReference>
<dbReference type="SUPFAM" id="SSF54292">
    <property type="entry name" value="2Fe-2S ferredoxin-like"/>
    <property type="match status" value="1"/>
</dbReference>
<dbReference type="GO" id="GO:0005777">
    <property type="term" value="C:peroxisome"/>
    <property type="evidence" value="ECO:0007669"/>
    <property type="project" value="UniProtKB-SubCell"/>
</dbReference>
<evidence type="ECO:0000256" key="8">
    <source>
        <dbReference type="ARBA" id="ARBA00022723"/>
    </source>
</evidence>
<evidence type="ECO:0000313" key="24">
    <source>
        <dbReference type="Proteomes" id="UP000075885"/>
    </source>
</evidence>
<dbReference type="Gene3D" id="3.30.365.10">
    <property type="entry name" value="Aldehyde oxidase/xanthine dehydrogenase, molybdopterin binding domain"/>
    <property type="match status" value="4"/>
</dbReference>
<keyword evidence="8 20" id="KW-0479">Metal-binding</keyword>
<dbReference type="PROSITE" id="PS00197">
    <property type="entry name" value="2FE2S_FER_1"/>
    <property type="match status" value="1"/>
</dbReference>
<feature type="binding site" evidence="20">
    <location>
        <position position="75"/>
    </location>
    <ligand>
        <name>[2Fe-2S] cluster</name>
        <dbReference type="ChEBI" id="CHEBI:190135"/>
        <label>1</label>
    </ligand>
</feature>
<dbReference type="InterPro" id="IPR012675">
    <property type="entry name" value="Beta-grasp_dom_sf"/>
</dbReference>
<evidence type="ECO:0000256" key="6">
    <source>
        <dbReference type="ARBA" id="ARBA00022630"/>
    </source>
</evidence>
<dbReference type="SUPFAM" id="SSF47741">
    <property type="entry name" value="CO dehydrogenase ISP C-domain like"/>
    <property type="match status" value="1"/>
</dbReference>
<dbReference type="FunFam" id="3.30.465.10:FF:000013">
    <property type="entry name" value="Aldehyde oxidase"/>
    <property type="match status" value="1"/>
</dbReference>
<feature type="domain" description="FAD-binding PCMH-type" evidence="22">
    <location>
        <begin position="215"/>
        <end position="398"/>
    </location>
</feature>
<dbReference type="SMART" id="SM01008">
    <property type="entry name" value="Ald_Xan_dh_C"/>
    <property type="match status" value="1"/>
</dbReference>
<comment type="cofactor">
    <cofactor evidence="20">
        <name>Mo-molybdopterin</name>
        <dbReference type="ChEBI" id="CHEBI:71302"/>
    </cofactor>
    <text evidence="20">Binds 1 Mo-molybdopterin (Mo-MPT) cofactor per subunit.</text>
</comment>
<evidence type="ECO:0000256" key="13">
    <source>
        <dbReference type="ARBA" id="ARBA00023027"/>
    </source>
</evidence>
<evidence type="ECO:0000256" key="9">
    <source>
        <dbReference type="ARBA" id="ARBA00022827"/>
    </source>
</evidence>
<feature type="binding site" evidence="19">
    <location>
        <position position="388"/>
    </location>
    <ligand>
        <name>FAD</name>
        <dbReference type="ChEBI" id="CHEBI:57692"/>
    </ligand>
</feature>
<evidence type="ECO:0000256" key="17">
    <source>
        <dbReference type="ARBA" id="ARBA00072265"/>
    </source>
</evidence>
<dbReference type="InterPro" id="IPR036884">
    <property type="entry name" value="2Fe-2S-bd_dom_sf"/>
</dbReference>
<dbReference type="PANTHER" id="PTHR11908">
    <property type="entry name" value="XANTHINE DEHYDROGENASE"/>
    <property type="match status" value="1"/>
</dbReference>
<dbReference type="SMART" id="SM01092">
    <property type="entry name" value="CO_deh_flav_C"/>
    <property type="match status" value="1"/>
</dbReference>
<dbReference type="GO" id="GO:0005506">
    <property type="term" value="F:iron ion binding"/>
    <property type="evidence" value="ECO:0007669"/>
    <property type="project" value="InterPro"/>
</dbReference>
<dbReference type="Pfam" id="PF20256">
    <property type="entry name" value="MoCoBD_2"/>
    <property type="match status" value="1"/>
</dbReference>
<evidence type="ECO:0000259" key="21">
    <source>
        <dbReference type="PROSITE" id="PS51085"/>
    </source>
</evidence>
<dbReference type="InterPro" id="IPR016166">
    <property type="entry name" value="FAD-bd_PCMH"/>
</dbReference>
<reference evidence="23" key="2">
    <citation type="submission" date="2020-05" db="UniProtKB">
        <authorList>
            <consortium name="EnsemblMetazoa"/>
        </authorList>
    </citation>
    <scope>IDENTIFICATION</scope>
    <source>
        <strain evidence="23">Epiroticus2</strain>
    </source>
</reference>
<dbReference type="SUPFAM" id="SSF56003">
    <property type="entry name" value="Molybdenum cofactor-binding domain"/>
    <property type="match status" value="1"/>
</dbReference>
<dbReference type="Pfam" id="PF03450">
    <property type="entry name" value="CO_deh_flav_C"/>
    <property type="match status" value="1"/>
</dbReference>
<dbReference type="InterPro" id="IPR008274">
    <property type="entry name" value="AldOxase/xan_DH_MoCoBD1"/>
</dbReference>
<dbReference type="SUPFAM" id="SSF55447">
    <property type="entry name" value="CO dehydrogenase flavoprotein C-terminal domain-like"/>
    <property type="match status" value="1"/>
</dbReference>
<comment type="cofactor">
    <cofactor evidence="20">
        <name>[2Fe-2S] cluster</name>
        <dbReference type="ChEBI" id="CHEBI:190135"/>
    </cofactor>
    <text evidence="20">Binds 2 [2Fe-2S] clusters.</text>
</comment>
<dbReference type="InterPro" id="IPR005107">
    <property type="entry name" value="CO_DH_flav_C"/>
</dbReference>
<dbReference type="InterPro" id="IPR002346">
    <property type="entry name" value="Mopterin_DH_FAD-bd"/>
</dbReference>
<feature type="binding site" evidence="20">
    <location>
        <position position="162"/>
    </location>
    <ligand>
        <name>[2Fe-2S] cluster</name>
        <dbReference type="ChEBI" id="CHEBI:190135"/>
        <label>2</label>
    </ligand>
</feature>
<feature type="active site" description="Proton acceptor" evidence="18">
    <location>
        <position position="1214"/>
    </location>
</feature>
<dbReference type="Gene3D" id="3.10.20.30">
    <property type="match status" value="1"/>
</dbReference>
<dbReference type="PIRSF" id="PIRSF000127">
    <property type="entry name" value="Xanthine_DH"/>
    <property type="match status" value="1"/>
</dbReference>
<evidence type="ECO:0000256" key="15">
    <source>
        <dbReference type="ARBA" id="ARBA00034078"/>
    </source>
</evidence>
<feature type="binding site" evidence="19">
    <location>
        <position position="407"/>
    </location>
    <ligand>
        <name>FAD</name>
        <dbReference type="ChEBI" id="CHEBI:57692"/>
    </ligand>
</feature>
<dbReference type="InterPro" id="IPR036010">
    <property type="entry name" value="2Fe-2S_ferredoxin-like_sf"/>
</dbReference>
<evidence type="ECO:0000256" key="2">
    <source>
        <dbReference type="ARBA" id="ARBA00004275"/>
    </source>
</evidence>
<comment type="similarity">
    <text evidence="3">Belongs to the xanthine dehydrogenase family.</text>
</comment>
<dbReference type="InterPro" id="IPR016208">
    <property type="entry name" value="Ald_Oxase/xanthine_DH-like"/>
</dbReference>
<evidence type="ECO:0000256" key="1">
    <source>
        <dbReference type="ARBA" id="ARBA00001974"/>
    </source>
</evidence>
<dbReference type="Gene3D" id="3.30.465.10">
    <property type="match status" value="1"/>
</dbReference>
<dbReference type="GO" id="GO:0071949">
    <property type="term" value="F:FAD binding"/>
    <property type="evidence" value="ECO:0007669"/>
    <property type="project" value="InterPro"/>
</dbReference>
<evidence type="ECO:0000256" key="20">
    <source>
        <dbReference type="PIRSR" id="PIRSR000127-3"/>
    </source>
</evidence>
<dbReference type="InterPro" id="IPR046867">
    <property type="entry name" value="AldOxase/xan_DH_MoCoBD2"/>
</dbReference>
<dbReference type="FunFam" id="3.30.390.50:FF:000003">
    <property type="entry name" value="Aldehyde oxidase1"/>
    <property type="match status" value="1"/>
</dbReference>
<dbReference type="InterPro" id="IPR000674">
    <property type="entry name" value="Ald_Oxase/Xan_DH_a/b"/>
</dbReference>
<keyword evidence="6" id="KW-0285">Flavoprotein</keyword>
<comment type="subcellular location">
    <subcellularLocation>
        <location evidence="2">Peroxisome</location>
    </subcellularLocation>
</comment>
<evidence type="ECO:0000256" key="4">
    <source>
        <dbReference type="ARBA" id="ARBA00011738"/>
    </source>
</evidence>
<dbReference type="FunFam" id="3.10.20.30:FF:000012">
    <property type="entry name" value="Xanthine dehydrogenase/oxidase"/>
    <property type="match status" value="1"/>
</dbReference>
<comment type="catalytic activity">
    <reaction evidence="16">
        <text>indole-3-acetaldehyde + O2 + H2O = (indol-3-yl)acetate + H2O2 + H(+)</text>
        <dbReference type="Rhea" id="RHEA:16277"/>
        <dbReference type="ChEBI" id="CHEBI:15377"/>
        <dbReference type="ChEBI" id="CHEBI:15378"/>
        <dbReference type="ChEBI" id="CHEBI:15379"/>
        <dbReference type="ChEBI" id="CHEBI:16240"/>
        <dbReference type="ChEBI" id="CHEBI:18086"/>
        <dbReference type="ChEBI" id="CHEBI:30854"/>
        <dbReference type="EC" id="1.2.3.7"/>
    </reaction>
</comment>
<dbReference type="Pfam" id="PF00111">
    <property type="entry name" value="Fer2"/>
    <property type="match status" value="1"/>
</dbReference>
<feature type="binding site" evidence="20">
    <location>
        <position position="890"/>
    </location>
    <ligand>
        <name>Mo-molybdopterin</name>
        <dbReference type="ChEBI" id="CHEBI:71302"/>
    </ligand>
    <ligandPart>
        <name>Mo</name>
        <dbReference type="ChEBI" id="CHEBI:28685"/>
    </ligandPart>
</feature>
<name>A0A182PHL5_9DIPT</name>
<proteinExistence type="inferred from homology"/>
<evidence type="ECO:0000256" key="3">
    <source>
        <dbReference type="ARBA" id="ARBA00006849"/>
    </source>
</evidence>
<dbReference type="InterPro" id="IPR002888">
    <property type="entry name" value="2Fe-2S-bd"/>
</dbReference>
<feature type="binding site" evidence="20">
    <location>
        <position position="50"/>
    </location>
    <ligand>
        <name>[2Fe-2S] cluster</name>
        <dbReference type="ChEBI" id="CHEBI:190135"/>
        <label>1</label>
    </ligand>
</feature>
<feature type="binding site" evidence="20">
    <location>
        <position position="45"/>
    </location>
    <ligand>
        <name>[2Fe-2S] cluster</name>
        <dbReference type="ChEBI" id="CHEBI:190135"/>
        <label>1</label>
    </ligand>
</feature>
<keyword evidence="12 20" id="KW-0411">Iron-sulfur</keyword>
<keyword evidence="9 19" id="KW-0274">FAD</keyword>
<dbReference type="InterPro" id="IPR037165">
    <property type="entry name" value="AldOxase/xan_DH_Mopterin-bd_sf"/>
</dbReference>
<dbReference type="FunFam" id="3.90.1170.50:FF:000003">
    <property type="entry name" value="Aldehyde oxidase"/>
    <property type="match status" value="1"/>
</dbReference>
<dbReference type="Proteomes" id="UP000075885">
    <property type="component" value="Unassembled WGS sequence"/>
</dbReference>
<comment type="subunit">
    <text evidence="4">Homodimer.</text>
</comment>
<dbReference type="STRING" id="199890.A0A182PHL5"/>
<evidence type="ECO:0000313" key="23">
    <source>
        <dbReference type="EnsemblMetazoa" id="AEPI006424-PA"/>
    </source>
</evidence>
<dbReference type="Gene3D" id="3.30.390.50">
    <property type="entry name" value="CO dehydrogenase flavoprotein, C-terminal domain"/>
    <property type="match status" value="1"/>
</dbReference>
<accession>A0A182PHL5</accession>
<protein>
    <recommendedName>
        <fullName evidence="17">Indole-3-acetaldehyde oxidase</fullName>
    </recommendedName>
</protein>
<keyword evidence="13" id="KW-0520">NAD</keyword>
<feature type="domain" description="2Fe-2S ferredoxin-type" evidence="21">
    <location>
        <begin position="4"/>
        <end position="93"/>
    </location>
</feature>
<dbReference type="SUPFAM" id="SSF54665">
    <property type="entry name" value="CO dehydrogenase molybdoprotein N-domain-like"/>
    <property type="match status" value="1"/>
</dbReference>
<evidence type="ECO:0000256" key="14">
    <source>
        <dbReference type="ARBA" id="ARBA00023140"/>
    </source>
</evidence>
<dbReference type="InterPro" id="IPR036318">
    <property type="entry name" value="FAD-bd_PCMH-like_sf"/>
</dbReference>
<comment type="cofactor">
    <cofactor evidence="1 19">
        <name>FAD</name>
        <dbReference type="ChEBI" id="CHEBI:57692"/>
    </cofactor>
</comment>
<keyword evidence="5 20" id="KW-0500">Molybdenum</keyword>
<comment type="cofactor">
    <cofactor evidence="15">
        <name>[2Fe-2S] cluster</name>
        <dbReference type="ChEBI" id="CHEBI:190135"/>
    </cofactor>
</comment>
<dbReference type="VEuPathDB" id="VectorBase:AEPI006424"/>
<evidence type="ECO:0000256" key="5">
    <source>
        <dbReference type="ARBA" id="ARBA00022505"/>
    </source>
</evidence>
<dbReference type="Gene3D" id="1.10.150.120">
    <property type="entry name" value="[2Fe-2S]-binding domain"/>
    <property type="match status" value="1"/>
</dbReference>
<evidence type="ECO:0000256" key="7">
    <source>
        <dbReference type="ARBA" id="ARBA00022714"/>
    </source>
</evidence>
<dbReference type="Pfam" id="PF00941">
    <property type="entry name" value="FAD_binding_5"/>
    <property type="match status" value="1"/>
</dbReference>
<dbReference type="PROSITE" id="PS51387">
    <property type="entry name" value="FAD_PCMH"/>
    <property type="match status" value="1"/>
</dbReference>
<feature type="binding site" evidence="20">
    <location>
        <position position="164"/>
    </location>
    <ligand>
        <name>[2Fe-2S] cluster</name>
        <dbReference type="ChEBI" id="CHEBI:190135"/>
        <label>2</label>
    </ligand>
</feature>
<dbReference type="EnsemblMetazoa" id="AEPI006424-RA">
    <property type="protein sequence ID" value="AEPI006424-PA"/>
    <property type="gene ID" value="AEPI006424"/>
</dbReference>
<keyword evidence="11 20" id="KW-0408">Iron</keyword>
<dbReference type="InterPro" id="IPR036856">
    <property type="entry name" value="Ald_Oxase/Xan_DH_a/b_sf"/>
</dbReference>
<evidence type="ECO:0000256" key="12">
    <source>
        <dbReference type="ARBA" id="ARBA00023014"/>
    </source>
</evidence>
<dbReference type="InterPro" id="IPR036683">
    <property type="entry name" value="CO_DH_flav_C_dom_sf"/>
</dbReference>
<dbReference type="InterPro" id="IPR016169">
    <property type="entry name" value="FAD-bd_PCMH_sub2"/>
</dbReference>
<dbReference type="FunFam" id="3.30.365.10:FF:000001">
    <property type="entry name" value="Xanthine dehydrogenase oxidase"/>
    <property type="match status" value="1"/>
</dbReference>
<evidence type="ECO:0000256" key="16">
    <source>
        <dbReference type="ARBA" id="ARBA00052415"/>
    </source>
</evidence>